<dbReference type="InterPro" id="IPR036047">
    <property type="entry name" value="F-box-like_dom_sf"/>
</dbReference>
<dbReference type="PROSITE" id="PS50181">
    <property type="entry name" value="FBOX"/>
    <property type="match status" value="1"/>
</dbReference>
<dbReference type="Pfam" id="PF00646">
    <property type="entry name" value="F-box"/>
    <property type="match status" value="1"/>
</dbReference>
<reference evidence="2 3" key="1">
    <citation type="journal article" date="2021" name="Comput. Struct. Biotechnol. J.">
        <title>De novo genome assembly of the potent medicinal plant Rehmannia glutinosa using nanopore technology.</title>
        <authorList>
            <person name="Ma L."/>
            <person name="Dong C."/>
            <person name="Song C."/>
            <person name="Wang X."/>
            <person name="Zheng X."/>
            <person name="Niu Y."/>
            <person name="Chen S."/>
            <person name="Feng W."/>
        </authorList>
    </citation>
    <scope>NUCLEOTIDE SEQUENCE [LARGE SCALE GENOMIC DNA]</scope>
    <source>
        <strain evidence="2">DH-2019</strain>
    </source>
</reference>
<evidence type="ECO:0000313" key="3">
    <source>
        <dbReference type="Proteomes" id="UP001318860"/>
    </source>
</evidence>
<feature type="domain" description="F-box" evidence="1">
    <location>
        <begin position="47"/>
        <end position="95"/>
    </location>
</feature>
<organism evidence="2 3">
    <name type="scientific">Rehmannia glutinosa</name>
    <name type="common">Chinese foxglove</name>
    <dbReference type="NCBI Taxonomy" id="99300"/>
    <lineage>
        <taxon>Eukaryota</taxon>
        <taxon>Viridiplantae</taxon>
        <taxon>Streptophyta</taxon>
        <taxon>Embryophyta</taxon>
        <taxon>Tracheophyta</taxon>
        <taxon>Spermatophyta</taxon>
        <taxon>Magnoliopsida</taxon>
        <taxon>eudicotyledons</taxon>
        <taxon>Gunneridae</taxon>
        <taxon>Pentapetalae</taxon>
        <taxon>asterids</taxon>
        <taxon>lamiids</taxon>
        <taxon>Lamiales</taxon>
        <taxon>Orobanchaceae</taxon>
        <taxon>Rehmannieae</taxon>
        <taxon>Rehmannia</taxon>
    </lineage>
</organism>
<dbReference type="SUPFAM" id="SSF81383">
    <property type="entry name" value="F-box domain"/>
    <property type="match status" value="1"/>
</dbReference>
<accession>A0ABR0XR73</accession>
<gene>
    <name evidence="2" type="ORF">DH2020_004921</name>
</gene>
<protein>
    <recommendedName>
        <fullName evidence="1">F-box domain-containing protein</fullName>
    </recommendedName>
</protein>
<dbReference type="PANTHER" id="PTHR31639">
    <property type="entry name" value="F-BOX PROTEIN-LIKE"/>
    <property type="match status" value="1"/>
</dbReference>
<sequence length="168" mass="19589">MEAFDDNGQEWHSVSGISLLECAYEQNSLSIEMERIKRLQLAADGSMDRISELPQAILHHILSFLSQDEAAETSLLSKSWNCVWSTRPNIEFREKWFHGDKEKFMSVLNKTLQGYRDQNLCVHEFLVEMSRVDSEIVLLLEKWIPRVVLNMGVKKFSLYNYSKIAKIF</sequence>
<dbReference type="Proteomes" id="UP001318860">
    <property type="component" value="Unassembled WGS sequence"/>
</dbReference>
<dbReference type="Gene3D" id="1.20.1280.50">
    <property type="match status" value="1"/>
</dbReference>
<dbReference type="PANTHER" id="PTHR31639:SF42">
    <property type="entry name" value="OS02G0160200 PROTEIN"/>
    <property type="match status" value="1"/>
</dbReference>
<name>A0ABR0XR73_REHGL</name>
<dbReference type="InterPro" id="IPR001810">
    <property type="entry name" value="F-box_dom"/>
</dbReference>
<evidence type="ECO:0000313" key="2">
    <source>
        <dbReference type="EMBL" id="KAK6161540.1"/>
    </source>
</evidence>
<evidence type="ECO:0000259" key="1">
    <source>
        <dbReference type="PROSITE" id="PS50181"/>
    </source>
</evidence>
<proteinExistence type="predicted"/>
<keyword evidence="3" id="KW-1185">Reference proteome</keyword>
<comment type="caution">
    <text evidence="2">The sequence shown here is derived from an EMBL/GenBank/DDBJ whole genome shotgun (WGS) entry which is preliminary data.</text>
</comment>
<dbReference type="EMBL" id="JABTTQ020000003">
    <property type="protein sequence ID" value="KAK6161540.1"/>
    <property type="molecule type" value="Genomic_DNA"/>
</dbReference>